<accession>A0A559TK70</accession>
<dbReference type="Proteomes" id="UP000319824">
    <property type="component" value="Unassembled WGS sequence"/>
</dbReference>
<feature type="domain" description="Transposase IS110-like N-terminal" evidence="1">
    <location>
        <begin position="7"/>
        <end position="146"/>
    </location>
</feature>
<dbReference type="GO" id="GO:0003677">
    <property type="term" value="F:DNA binding"/>
    <property type="evidence" value="ECO:0007669"/>
    <property type="project" value="InterPro"/>
</dbReference>
<proteinExistence type="predicted"/>
<dbReference type="AlphaFoldDB" id="A0A559TK70"/>
<gene>
    <name evidence="3" type="ORF">BCL32_0374</name>
</gene>
<comment type="caution">
    <text evidence="3">The sequence shown here is derived from an EMBL/GenBank/DDBJ whole genome shotgun (WGS) entry which is preliminary data.</text>
</comment>
<sequence length="349" mass="38806">MEEISTVGIDIAKSVFQVHAIDVDGNVVVRRQLRRQQMLKFFAQVPPCLIGIEACGTAHYWARQLSAFGHDVRLMPPAYVKPYVKRQKNDAADAEAICEAVMRPTMRFVPVKSVEQQSATMLHRSRALLIKQRTMLLHSIRAQLAELGISIGVGISQMSRIVRELAQGERSDLPELARFVLEALANLVCDLAQRLQAIEKKLISWHYRNDLSNRLETIPGVGFVTASALSSIVPDPQVFKSGRHFAAWLGLVPRQNSSGGKTRLGRISKQGNRYIRQLLILGATSVLRYIRRDGGSGTGWIGGLLRRRPPKVAAVALANKMARIAWSIMKRGGEYEEINDLRAVQPVSS</sequence>
<feature type="domain" description="Transposase IS116/IS110/IS902 C-terminal" evidence="2">
    <location>
        <begin position="213"/>
        <end position="289"/>
    </location>
</feature>
<dbReference type="PANTHER" id="PTHR33055:SF3">
    <property type="entry name" value="PUTATIVE TRANSPOSASE FOR IS117-RELATED"/>
    <property type="match status" value="1"/>
</dbReference>
<dbReference type="Pfam" id="PF01548">
    <property type="entry name" value="DEDD_Tnp_IS110"/>
    <property type="match status" value="1"/>
</dbReference>
<protein>
    <submittedName>
        <fullName evidence="3">Transposase</fullName>
    </submittedName>
</protein>
<dbReference type="InterPro" id="IPR002525">
    <property type="entry name" value="Transp_IS110-like_N"/>
</dbReference>
<dbReference type="InterPro" id="IPR047650">
    <property type="entry name" value="Transpos_IS110"/>
</dbReference>
<evidence type="ECO:0000259" key="2">
    <source>
        <dbReference type="Pfam" id="PF02371"/>
    </source>
</evidence>
<name>A0A559TK70_9HYPH</name>
<dbReference type="InterPro" id="IPR003346">
    <property type="entry name" value="Transposase_20"/>
</dbReference>
<dbReference type="PANTHER" id="PTHR33055">
    <property type="entry name" value="TRANSPOSASE FOR INSERTION SEQUENCE ELEMENT IS1111A"/>
    <property type="match status" value="1"/>
</dbReference>
<evidence type="ECO:0000313" key="3">
    <source>
        <dbReference type="EMBL" id="TVZ75009.1"/>
    </source>
</evidence>
<dbReference type="RefSeq" id="WP_022718969.1">
    <property type="nucleotide sequence ID" value="NZ_ATTQ01000036.1"/>
</dbReference>
<dbReference type="Pfam" id="PF02371">
    <property type="entry name" value="Transposase_20"/>
    <property type="match status" value="1"/>
</dbReference>
<dbReference type="EMBL" id="VISO01000001">
    <property type="protein sequence ID" value="TVZ75009.1"/>
    <property type="molecule type" value="Genomic_DNA"/>
</dbReference>
<reference evidence="3 4" key="1">
    <citation type="submission" date="2019-06" db="EMBL/GenBank/DDBJ databases">
        <title>Pac Bio to generate improved reference genome sequences for organisms with transposon mutant libraries (support for FEBA project).</title>
        <authorList>
            <person name="Blow M."/>
        </authorList>
    </citation>
    <scope>NUCLEOTIDE SEQUENCE [LARGE SCALE GENOMIC DNA]</scope>
    <source>
        <strain evidence="3 4">USDA 1844</strain>
    </source>
</reference>
<dbReference type="GO" id="GO:0004803">
    <property type="term" value="F:transposase activity"/>
    <property type="evidence" value="ECO:0007669"/>
    <property type="project" value="InterPro"/>
</dbReference>
<evidence type="ECO:0000313" key="4">
    <source>
        <dbReference type="Proteomes" id="UP000319824"/>
    </source>
</evidence>
<dbReference type="GO" id="GO:0006313">
    <property type="term" value="P:DNA transposition"/>
    <property type="evidence" value="ECO:0007669"/>
    <property type="project" value="InterPro"/>
</dbReference>
<dbReference type="NCBIfam" id="NF033542">
    <property type="entry name" value="transpos_IS110"/>
    <property type="match status" value="1"/>
</dbReference>
<evidence type="ECO:0000259" key="1">
    <source>
        <dbReference type="Pfam" id="PF01548"/>
    </source>
</evidence>
<organism evidence="3 4">
    <name type="scientific">Rhizobium mongolense USDA 1844</name>
    <dbReference type="NCBI Taxonomy" id="1079460"/>
    <lineage>
        <taxon>Bacteria</taxon>
        <taxon>Pseudomonadati</taxon>
        <taxon>Pseudomonadota</taxon>
        <taxon>Alphaproteobacteria</taxon>
        <taxon>Hyphomicrobiales</taxon>
        <taxon>Rhizobiaceae</taxon>
        <taxon>Rhizobium/Agrobacterium group</taxon>
        <taxon>Rhizobium</taxon>
    </lineage>
</organism>